<comment type="caution">
    <text evidence="9">The sequence shown here is derived from an EMBL/GenBank/DDBJ whole genome shotgun (WGS) entry which is preliminary data.</text>
</comment>
<keyword evidence="3" id="KW-0479">Metal-binding</keyword>
<protein>
    <recommendedName>
        <fullName evidence="11">Folylpolyglutamate synthase</fullName>
    </recommendedName>
</protein>
<evidence type="ECO:0000259" key="8">
    <source>
        <dbReference type="Pfam" id="PF08245"/>
    </source>
</evidence>
<dbReference type="InterPro" id="IPR036615">
    <property type="entry name" value="Mur_ligase_C_dom_sf"/>
</dbReference>
<dbReference type="InterPro" id="IPR018109">
    <property type="entry name" value="Folylpolyglutamate_synth_CS"/>
</dbReference>
<dbReference type="PROSITE" id="PS01011">
    <property type="entry name" value="FOLYLPOLYGLU_SYNT_1"/>
    <property type="match status" value="1"/>
</dbReference>
<dbReference type="Proteomes" id="UP001162131">
    <property type="component" value="Unassembled WGS sequence"/>
</dbReference>
<evidence type="ECO:0000256" key="2">
    <source>
        <dbReference type="ARBA" id="ARBA00022598"/>
    </source>
</evidence>
<evidence type="ECO:0000256" key="1">
    <source>
        <dbReference type="ARBA" id="ARBA00008276"/>
    </source>
</evidence>
<dbReference type="SUPFAM" id="SSF53244">
    <property type="entry name" value="MurD-like peptide ligases, peptide-binding domain"/>
    <property type="match status" value="1"/>
</dbReference>
<dbReference type="GO" id="GO:0005737">
    <property type="term" value="C:cytoplasm"/>
    <property type="evidence" value="ECO:0007669"/>
    <property type="project" value="TreeGrafter"/>
</dbReference>
<dbReference type="Pfam" id="PF08245">
    <property type="entry name" value="Mur_ligase_M"/>
    <property type="match status" value="1"/>
</dbReference>
<evidence type="ECO:0000313" key="10">
    <source>
        <dbReference type="Proteomes" id="UP001162131"/>
    </source>
</evidence>
<dbReference type="Pfam" id="PF02875">
    <property type="entry name" value="Mur_ligase_C"/>
    <property type="match status" value="1"/>
</dbReference>
<evidence type="ECO:0000256" key="5">
    <source>
        <dbReference type="ARBA" id="ARBA00022840"/>
    </source>
</evidence>
<gene>
    <name evidence="9" type="ORF">BSTOLATCC_MIC59667</name>
</gene>
<dbReference type="Gene3D" id="3.90.190.20">
    <property type="entry name" value="Mur ligase, C-terminal domain"/>
    <property type="match status" value="1"/>
</dbReference>
<keyword evidence="4" id="KW-0547">Nucleotide-binding</keyword>
<dbReference type="InterPro" id="IPR004101">
    <property type="entry name" value="Mur_ligase_C"/>
</dbReference>
<proteinExistence type="inferred from homology"/>
<keyword evidence="2" id="KW-0436">Ligase</keyword>
<evidence type="ECO:0000256" key="6">
    <source>
        <dbReference type="ARBA" id="ARBA00022842"/>
    </source>
</evidence>
<sequence length="399" mass="44878">MSVQSYEKWLDFLYSLKRTRCRNPMENITKVCKKLQNPHLPFKTIHITGTNGKGTVATQCASILHHSGYKTGLMMSPHLFDFCERFQINAEKAPKEYIVENTPIIKAIIEDEKLMMNYSLIVACLGFKYFHDNNVDFAVIEVGSGGTSDFTNIVNPEVSVITSVGLDHCEYFGNTIEDIAIEKSGVIKPGKPCVIGPNTPIDLLRKIAEEKASELIVVDKRDSYETAIEENSRITKTVIEALKNKGVSIPDQAIENGIKSRPPFRMEEKVILGRKVVFDVAHNPMAFERLFNDLQRICRNKNIRVILAYGISRDPTKILDVICKYAYKIHLVSNDDPLLFDSEILKNNALGLNRDKISISGHIDAVMGEAIRDMTDDEILLVCGSFYIMDSARKALLSI</sequence>
<evidence type="ECO:0000256" key="3">
    <source>
        <dbReference type="ARBA" id="ARBA00022723"/>
    </source>
</evidence>
<dbReference type="PANTHER" id="PTHR11136:SF0">
    <property type="entry name" value="DIHYDROFOLATE SYNTHETASE-RELATED"/>
    <property type="match status" value="1"/>
</dbReference>
<reference evidence="9" key="1">
    <citation type="submission" date="2021-09" db="EMBL/GenBank/DDBJ databases">
        <authorList>
            <consortium name="AG Swart"/>
            <person name="Singh M."/>
            <person name="Singh A."/>
            <person name="Seah K."/>
            <person name="Emmerich C."/>
        </authorList>
    </citation>
    <scope>NUCLEOTIDE SEQUENCE</scope>
    <source>
        <strain evidence="9">ATCC30299</strain>
    </source>
</reference>
<dbReference type="InterPro" id="IPR001645">
    <property type="entry name" value="Folylpolyglutamate_synth"/>
</dbReference>
<evidence type="ECO:0000313" key="9">
    <source>
        <dbReference type="EMBL" id="CAG9333858.1"/>
    </source>
</evidence>
<dbReference type="GO" id="GO:0008841">
    <property type="term" value="F:dihydrofolate synthase activity"/>
    <property type="evidence" value="ECO:0007669"/>
    <property type="project" value="TreeGrafter"/>
</dbReference>
<dbReference type="NCBIfam" id="TIGR01499">
    <property type="entry name" value="folC"/>
    <property type="match status" value="1"/>
</dbReference>
<dbReference type="EMBL" id="CAJZBQ010000057">
    <property type="protein sequence ID" value="CAG9333858.1"/>
    <property type="molecule type" value="Genomic_DNA"/>
</dbReference>
<evidence type="ECO:0000259" key="7">
    <source>
        <dbReference type="Pfam" id="PF02875"/>
    </source>
</evidence>
<dbReference type="AlphaFoldDB" id="A0AAU9K4B6"/>
<name>A0AAU9K4B6_9CILI</name>
<dbReference type="PANTHER" id="PTHR11136">
    <property type="entry name" value="FOLYLPOLYGLUTAMATE SYNTHASE-RELATED"/>
    <property type="match status" value="1"/>
</dbReference>
<keyword evidence="5" id="KW-0067">ATP-binding</keyword>
<keyword evidence="10" id="KW-1185">Reference proteome</keyword>
<dbReference type="GO" id="GO:0046872">
    <property type="term" value="F:metal ion binding"/>
    <property type="evidence" value="ECO:0007669"/>
    <property type="project" value="UniProtKB-KW"/>
</dbReference>
<dbReference type="GO" id="GO:0004326">
    <property type="term" value="F:tetrahydrofolylpolyglutamate synthase activity"/>
    <property type="evidence" value="ECO:0007669"/>
    <property type="project" value="InterPro"/>
</dbReference>
<feature type="domain" description="Mur ligase central" evidence="8">
    <location>
        <begin position="47"/>
        <end position="233"/>
    </location>
</feature>
<dbReference type="InterPro" id="IPR013221">
    <property type="entry name" value="Mur_ligase_cen"/>
</dbReference>
<comment type="similarity">
    <text evidence="1">Belongs to the folylpolyglutamate synthase family.</text>
</comment>
<evidence type="ECO:0008006" key="11">
    <source>
        <dbReference type="Google" id="ProtNLM"/>
    </source>
</evidence>
<evidence type="ECO:0000256" key="4">
    <source>
        <dbReference type="ARBA" id="ARBA00022741"/>
    </source>
</evidence>
<dbReference type="Gene3D" id="3.40.1190.10">
    <property type="entry name" value="Mur-like, catalytic domain"/>
    <property type="match status" value="1"/>
</dbReference>
<dbReference type="InterPro" id="IPR036565">
    <property type="entry name" value="Mur-like_cat_sf"/>
</dbReference>
<keyword evidence="6" id="KW-0460">Magnesium</keyword>
<dbReference type="SUPFAM" id="SSF53623">
    <property type="entry name" value="MurD-like peptide ligases, catalytic domain"/>
    <property type="match status" value="1"/>
</dbReference>
<feature type="domain" description="Mur ligase C-terminal" evidence="7">
    <location>
        <begin position="265"/>
        <end position="386"/>
    </location>
</feature>
<accession>A0AAU9K4B6</accession>
<dbReference type="GO" id="GO:0005524">
    <property type="term" value="F:ATP binding"/>
    <property type="evidence" value="ECO:0007669"/>
    <property type="project" value="UniProtKB-KW"/>
</dbReference>
<dbReference type="PIRSF" id="PIRSF001563">
    <property type="entry name" value="Folylpolyglu_synth"/>
    <property type="match status" value="1"/>
</dbReference>
<organism evidence="9 10">
    <name type="scientific">Blepharisma stoltei</name>
    <dbReference type="NCBI Taxonomy" id="1481888"/>
    <lineage>
        <taxon>Eukaryota</taxon>
        <taxon>Sar</taxon>
        <taxon>Alveolata</taxon>
        <taxon>Ciliophora</taxon>
        <taxon>Postciliodesmatophora</taxon>
        <taxon>Heterotrichea</taxon>
        <taxon>Heterotrichida</taxon>
        <taxon>Blepharismidae</taxon>
        <taxon>Blepharisma</taxon>
    </lineage>
</organism>